<dbReference type="PANTHER" id="PTHR43861">
    <property type="entry name" value="TRANS-ACONITATE 2-METHYLTRANSFERASE-RELATED"/>
    <property type="match status" value="1"/>
</dbReference>
<dbReference type="InterPro" id="IPR029063">
    <property type="entry name" value="SAM-dependent_MTases_sf"/>
</dbReference>
<keyword evidence="2" id="KW-1185">Reference proteome</keyword>
<dbReference type="AlphaFoldDB" id="A0A2S0I0A6"/>
<organism evidence="1 2">
    <name type="scientific">Pukyongia salina</name>
    <dbReference type="NCBI Taxonomy" id="2094025"/>
    <lineage>
        <taxon>Bacteria</taxon>
        <taxon>Pseudomonadati</taxon>
        <taxon>Bacteroidota</taxon>
        <taxon>Flavobacteriia</taxon>
        <taxon>Flavobacteriales</taxon>
        <taxon>Flavobacteriaceae</taxon>
        <taxon>Pukyongia</taxon>
    </lineage>
</organism>
<keyword evidence="1" id="KW-0808">Transferase</keyword>
<dbReference type="GO" id="GO:0008168">
    <property type="term" value="F:methyltransferase activity"/>
    <property type="evidence" value="ECO:0007669"/>
    <property type="project" value="UniProtKB-KW"/>
</dbReference>
<dbReference type="EMBL" id="CP027062">
    <property type="protein sequence ID" value="AVI52339.1"/>
    <property type="molecule type" value="Genomic_DNA"/>
</dbReference>
<keyword evidence="1" id="KW-0489">Methyltransferase</keyword>
<dbReference type="OrthoDB" id="2370471at2"/>
<dbReference type="GO" id="GO:0032259">
    <property type="term" value="P:methylation"/>
    <property type="evidence" value="ECO:0007669"/>
    <property type="project" value="UniProtKB-KW"/>
</dbReference>
<proteinExistence type="predicted"/>
<dbReference type="CDD" id="cd02440">
    <property type="entry name" value="AdoMet_MTases"/>
    <property type="match status" value="1"/>
</dbReference>
<name>A0A2S0I0A6_9FLAO</name>
<dbReference type="Gene3D" id="3.40.50.150">
    <property type="entry name" value="Vaccinia Virus protein VP39"/>
    <property type="match status" value="1"/>
</dbReference>
<reference evidence="1 2" key="1">
    <citation type="submission" date="2018-02" db="EMBL/GenBank/DDBJ databases">
        <title>Genomic analysis of the strain RR4-38 isolated from a seawater recirculating aquaculture system.</title>
        <authorList>
            <person name="Kim Y.-S."/>
            <person name="Jang Y.H."/>
            <person name="Kim K.-H."/>
        </authorList>
    </citation>
    <scope>NUCLEOTIDE SEQUENCE [LARGE SCALE GENOMIC DNA]</scope>
    <source>
        <strain evidence="1 2">RR4-38</strain>
    </source>
</reference>
<evidence type="ECO:0000313" key="1">
    <source>
        <dbReference type="EMBL" id="AVI52339.1"/>
    </source>
</evidence>
<dbReference type="Pfam" id="PF13489">
    <property type="entry name" value="Methyltransf_23"/>
    <property type="match status" value="1"/>
</dbReference>
<sequence>MYDKELDMLCTSPQPNSENLSRYYESDAYISHTDSGRGLLAMLYQTVKKYSLKKKTGLIKKINKKPGSLLDIGAGTGAFLYAAKKNGWKIDGVEPNEKARDLATEKGIELLPALDDIENKQYDVVTLWHVLEHLPDLDNVVGKISDLVKPGGNLVIAVPNFKSYDANYYKEFWAAYDTPRHLWHFSKIAVKKIFKEDFQLIECKPMMFDSFYVSLLSEKYKNGRSFSLGAIFTGLRSNLRGFRTKEYSSHIYLFRKHQ</sequence>
<dbReference type="SUPFAM" id="SSF53335">
    <property type="entry name" value="S-adenosyl-L-methionine-dependent methyltransferases"/>
    <property type="match status" value="1"/>
</dbReference>
<evidence type="ECO:0000313" key="2">
    <source>
        <dbReference type="Proteomes" id="UP000238442"/>
    </source>
</evidence>
<gene>
    <name evidence="1" type="ORF">C5O00_05260</name>
</gene>
<dbReference type="KEGG" id="aue:C5O00_05260"/>
<protein>
    <submittedName>
        <fullName evidence="1">Methyltransferase</fullName>
    </submittedName>
</protein>
<dbReference type="Proteomes" id="UP000238442">
    <property type="component" value="Chromosome"/>
</dbReference>
<accession>A0A2S0I0A6</accession>